<dbReference type="PANTHER" id="PTHR12286:SF5">
    <property type="entry name" value="SACCHAROPINE DEHYDROGENASE-LIKE OXIDOREDUCTASE"/>
    <property type="match status" value="1"/>
</dbReference>
<reference evidence="3" key="1">
    <citation type="submission" date="2021-06" db="EMBL/GenBank/DDBJ databases">
        <authorList>
            <person name="Kallberg Y."/>
            <person name="Tangrot J."/>
            <person name="Rosling A."/>
        </authorList>
    </citation>
    <scope>NUCLEOTIDE SEQUENCE</scope>
    <source>
        <strain evidence="3">MT106</strain>
    </source>
</reference>
<dbReference type="PANTHER" id="PTHR12286">
    <property type="entry name" value="SACCHAROPINE DEHYDROGENASE-LIKE OXIDOREDUCTASE"/>
    <property type="match status" value="1"/>
</dbReference>
<dbReference type="OrthoDB" id="10268090at2759"/>
<dbReference type="Gene3D" id="3.40.50.720">
    <property type="entry name" value="NAD(P)-binding Rossmann-like Domain"/>
    <property type="match status" value="1"/>
</dbReference>
<keyword evidence="4" id="KW-1185">Reference proteome</keyword>
<comment type="similarity">
    <text evidence="1">Belongs to the saccharopine dehydrogenase family.</text>
</comment>
<sequence>MAGQQKDLDFVIFGATGFTGKLVVEEFYRAAQHYQNSSQNPNAPKFTWAIAGRSETKLFEMANIISITTSSSSVRQPEMIIADITRPETLNVMAKRAKVLLACVGPFRLYGEPVVKACLENHTDYVDITGETEFIEQIQIKYHELAKTSNVTIIPACGFDCLPADYGLLYTKQQLKELRALPSSIELFYKTNVGPSGFTLHYATYESAILAIQNIDNIRKLRTSVNRPRVPKIGPELKKIPNGRWEKRVAGYVTPFFFADPAVIRLSQQLDIENESDVPPVQFAAYLVIPKLMYLIEMLVCYKILSFLAHYSWGTFSHEGPTLEQIQQTKFEISFYARGYSQELIDTVIEAETSSTVLMSAETTPLIQDNQNSRPVSSSTLSAMRLNKIKPDVEIITQVAGPEPAYSTTTISIVQCAFTLSLEKAKIPAGVLTPSVAFGKTELLQRLKENGLNFRIVGR</sequence>
<dbReference type="GO" id="GO:0005811">
    <property type="term" value="C:lipid droplet"/>
    <property type="evidence" value="ECO:0007669"/>
    <property type="project" value="TreeGrafter"/>
</dbReference>
<comment type="caution">
    <text evidence="3">The sequence shown here is derived from an EMBL/GenBank/DDBJ whole genome shotgun (WGS) entry which is preliminary data.</text>
</comment>
<dbReference type="InterPro" id="IPR051276">
    <property type="entry name" value="Saccharopine_DH-like_oxidrdct"/>
</dbReference>
<feature type="domain" description="Saccharopine dehydrogenase NADP binding" evidence="2">
    <location>
        <begin position="11"/>
        <end position="154"/>
    </location>
</feature>
<evidence type="ECO:0000313" key="4">
    <source>
        <dbReference type="Proteomes" id="UP000789831"/>
    </source>
</evidence>
<dbReference type="GO" id="GO:0009247">
    <property type="term" value="P:glycolipid biosynthetic process"/>
    <property type="evidence" value="ECO:0007669"/>
    <property type="project" value="TreeGrafter"/>
</dbReference>
<dbReference type="GO" id="GO:0005886">
    <property type="term" value="C:plasma membrane"/>
    <property type="evidence" value="ECO:0007669"/>
    <property type="project" value="TreeGrafter"/>
</dbReference>
<evidence type="ECO:0000313" key="3">
    <source>
        <dbReference type="EMBL" id="CAG8466000.1"/>
    </source>
</evidence>
<evidence type="ECO:0000259" key="2">
    <source>
        <dbReference type="Pfam" id="PF03435"/>
    </source>
</evidence>
<dbReference type="InterPro" id="IPR005097">
    <property type="entry name" value="Sacchrp_dh_NADP-bd"/>
</dbReference>
<dbReference type="SUPFAM" id="SSF51735">
    <property type="entry name" value="NAD(P)-binding Rossmann-fold domains"/>
    <property type="match status" value="1"/>
</dbReference>
<name>A0A9N8VZU0_9GLOM</name>
<organism evidence="3 4">
    <name type="scientific">Ambispora gerdemannii</name>
    <dbReference type="NCBI Taxonomy" id="144530"/>
    <lineage>
        <taxon>Eukaryota</taxon>
        <taxon>Fungi</taxon>
        <taxon>Fungi incertae sedis</taxon>
        <taxon>Mucoromycota</taxon>
        <taxon>Glomeromycotina</taxon>
        <taxon>Glomeromycetes</taxon>
        <taxon>Archaeosporales</taxon>
        <taxon>Ambisporaceae</taxon>
        <taxon>Ambispora</taxon>
    </lineage>
</organism>
<accession>A0A9N8VZU0</accession>
<dbReference type="EMBL" id="CAJVPL010000210">
    <property type="protein sequence ID" value="CAG8466000.1"/>
    <property type="molecule type" value="Genomic_DNA"/>
</dbReference>
<protein>
    <submittedName>
        <fullName evidence="3">3934_t:CDS:1</fullName>
    </submittedName>
</protein>
<proteinExistence type="inferred from homology"/>
<evidence type="ECO:0000256" key="1">
    <source>
        <dbReference type="ARBA" id="ARBA00038048"/>
    </source>
</evidence>
<dbReference type="GO" id="GO:0005739">
    <property type="term" value="C:mitochondrion"/>
    <property type="evidence" value="ECO:0007669"/>
    <property type="project" value="TreeGrafter"/>
</dbReference>
<dbReference type="InterPro" id="IPR036291">
    <property type="entry name" value="NAD(P)-bd_dom_sf"/>
</dbReference>
<dbReference type="Proteomes" id="UP000789831">
    <property type="component" value="Unassembled WGS sequence"/>
</dbReference>
<gene>
    <name evidence="3" type="ORF">AGERDE_LOCUS2494</name>
</gene>
<dbReference type="Pfam" id="PF03435">
    <property type="entry name" value="Sacchrp_dh_NADP"/>
    <property type="match status" value="1"/>
</dbReference>
<dbReference type="AlphaFoldDB" id="A0A9N8VZU0"/>